<sequence length="138" mass="15568">MPASCSGAMQKIWQGASSIVTYYHRATDHESDAAVHLQQNEVLLCLADILSAIYDIKQMGVPFGGWDPYATQGPIWWYLTNCVSGYDLTMDDMINVMLAATEEEYRYFIGVIDAYRVGLWNKPFESEFYAALARGFAE</sequence>
<gene>
    <name evidence="1" type="ORF">LCGC14_1611540</name>
</gene>
<dbReference type="EMBL" id="LAZR01013051">
    <property type="protein sequence ID" value="KKM23803.1"/>
    <property type="molecule type" value="Genomic_DNA"/>
</dbReference>
<protein>
    <submittedName>
        <fullName evidence="1">Uncharacterized protein</fullName>
    </submittedName>
</protein>
<comment type="caution">
    <text evidence="1">The sequence shown here is derived from an EMBL/GenBank/DDBJ whole genome shotgun (WGS) entry which is preliminary data.</text>
</comment>
<organism evidence="1">
    <name type="scientific">marine sediment metagenome</name>
    <dbReference type="NCBI Taxonomy" id="412755"/>
    <lineage>
        <taxon>unclassified sequences</taxon>
        <taxon>metagenomes</taxon>
        <taxon>ecological metagenomes</taxon>
    </lineage>
</organism>
<proteinExistence type="predicted"/>
<dbReference type="AlphaFoldDB" id="A0A0F9KNU3"/>
<name>A0A0F9KNU3_9ZZZZ</name>
<reference evidence="1" key="1">
    <citation type="journal article" date="2015" name="Nature">
        <title>Complex archaea that bridge the gap between prokaryotes and eukaryotes.</title>
        <authorList>
            <person name="Spang A."/>
            <person name="Saw J.H."/>
            <person name="Jorgensen S.L."/>
            <person name="Zaremba-Niedzwiedzka K."/>
            <person name="Martijn J."/>
            <person name="Lind A.E."/>
            <person name="van Eijk R."/>
            <person name="Schleper C."/>
            <person name="Guy L."/>
            <person name="Ettema T.J."/>
        </authorList>
    </citation>
    <scope>NUCLEOTIDE SEQUENCE</scope>
</reference>
<accession>A0A0F9KNU3</accession>
<evidence type="ECO:0000313" key="1">
    <source>
        <dbReference type="EMBL" id="KKM23803.1"/>
    </source>
</evidence>